<feature type="transmembrane region" description="Helical" evidence="8">
    <location>
        <begin position="136"/>
        <end position="155"/>
    </location>
</feature>
<dbReference type="Proteomes" id="UP000193136">
    <property type="component" value="Unassembled WGS sequence"/>
</dbReference>
<keyword evidence="11" id="KW-1185">Reference proteome</keyword>
<accession>A0A1X0YEB1</accession>
<evidence type="ECO:0000313" key="10">
    <source>
        <dbReference type="EMBL" id="ORJ63314.1"/>
    </source>
</evidence>
<feature type="transmembrane region" description="Helical" evidence="8">
    <location>
        <begin position="332"/>
        <end position="363"/>
    </location>
</feature>
<feature type="transmembrane region" description="Helical" evidence="8">
    <location>
        <begin position="479"/>
        <end position="497"/>
    </location>
</feature>
<feature type="transmembrane region" description="Helical" evidence="8">
    <location>
        <begin position="167"/>
        <end position="187"/>
    </location>
</feature>
<feature type="transmembrane region" description="Helical" evidence="8">
    <location>
        <begin position="529"/>
        <end position="552"/>
    </location>
</feature>
<feature type="transmembrane region" description="Helical" evidence="8">
    <location>
        <begin position="207"/>
        <end position="232"/>
    </location>
</feature>
<comment type="caution">
    <text evidence="10">The sequence shown here is derived from an EMBL/GenBank/DDBJ whole genome shotgun (WGS) entry which is preliminary data.</text>
</comment>
<dbReference type="OrthoDB" id="9805769at2"/>
<feature type="transmembrane region" description="Helical" evidence="8">
    <location>
        <begin position="383"/>
        <end position="405"/>
    </location>
</feature>
<gene>
    <name evidence="10" type="ORF">B5V00_00145</name>
</gene>
<evidence type="ECO:0000256" key="6">
    <source>
        <dbReference type="ARBA" id="ARBA00023136"/>
    </source>
</evidence>
<comment type="subcellular location">
    <subcellularLocation>
        <location evidence="1">Cell membrane</location>
        <topology evidence="1">Multi-pass membrane protein</topology>
    </subcellularLocation>
    <subcellularLocation>
        <location evidence="7">Membrane</location>
        <topology evidence="7">Multi-pass membrane protein</topology>
    </subcellularLocation>
</comment>
<feature type="transmembrane region" description="Helical" evidence="8">
    <location>
        <begin position="244"/>
        <end position="261"/>
    </location>
</feature>
<feature type="domain" description="NADH:quinone oxidoreductase/Mrp antiporter transmembrane" evidence="9">
    <location>
        <begin position="132"/>
        <end position="417"/>
    </location>
</feature>
<evidence type="ECO:0000256" key="8">
    <source>
        <dbReference type="SAM" id="Phobius"/>
    </source>
</evidence>
<feature type="transmembrane region" description="Helical" evidence="8">
    <location>
        <begin position="112"/>
        <end position="130"/>
    </location>
</feature>
<dbReference type="PANTHER" id="PTHR42682">
    <property type="entry name" value="HYDROGENASE-4 COMPONENT F"/>
    <property type="match status" value="1"/>
</dbReference>
<proteinExistence type="predicted"/>
<name>A0A1X0YEB1_9BACT</name>
<feature type="transmembrane region" description="Helical" evidence="8">
    <location>
        <begin position="425"/>
        <end position="458"/>
    </location>
</feature>
<dbReference type="EMBL" id="NAAD01000001">
    <property type="protein sequence ID" value="ORJ63314.1"/>
    <property type="molecule type" value="Genomic_DNA"/>
</dbReference>
<keyword evidence="2" id="KW-1003">Cell membrane</keyword>
<sequence>MPLSLAFLAVGAALLSGLLPLVRPGSNAVARRIAFPLLGISGVLGMVAGGMALGSAEPSRIVLPVGLPWLHSHLQLDPLAGFFLAVVSLVTLVAAIYGPAYVREYEQGPQPLLPLTLFTGLFVAGMQLVLLAADAFSFMIAWELMSVTSYFLVAYQHQHEVNRRAAFIYLLMAQVGGLFILLGYGVLSGFGHGFDFAHMAAATLSPGWSSVAFLLAFVGFGMKAGLVPLHVWLPQAHPVAPSHVSALMSGVMLKVAVYGFIRFSYDLLGGIHWQWGALVLFVGSASAILGVLYALMQHDLKRLLAYHSVENIGIIYMGLGLSMIFAGTGHPALAALGLIAALYHCLNHALFKSLLFFGAGVVLQQSREHDLEKMGGLIRRLPVTATCFLVGCISISALPPFNGFVSEWLTFQTALQGPVLENNILGALIPVAAAVLALTGALAAACFVKVFGICFLGLPRSEKSAAATETTAGPLAGQIVLAALCLLFGVLPTWTVGQLEHIARLFFPGGMPETTAHGWLWLTPVSSQVASYGAPLVLLGIGLAWVLAWLWMHPRRRRFPVRRVPAWDCGFGSLNARMQYTATAFTMPIRRIFRPVWPITESYRTPTAEEQGGRYQLKIGDWAWLKVYEPIGRLLLATARRMAMIQGGNIRAYLAYSFFTLIVLLLVVSL</sequence>
<evidence type="ECO:0000313" key="11">
    <source>
        <dbReference type="Proteomes" id="UP000193136"/>
    </source>
</evidence>
<evidence type="ECO:0000256" key="1">
    <source>
        <dbReference type="ARBA" id="ARBA00004651"/>
    </source>
</evidence>
<organism evidence="10 11">
    <name type="scientific">Geothermobacter hydrogeniphilus</name>
    <dbReference type="NCBI Taxonomy" id="1969733"/>
    <lineage>
        <taxon>Bacteria</taxon>
        <taxon>Pseudomonadati</taxon>
        <taxon>Thermodesulfobacteriota</taxon>
        <taxon>Desulfuromonadia</taxon>
        <taxon>Desulfuromonadales</taxon>
        <taxon>Geothermobacteraceae</taxon>
        <taxon>Geothermobacter</taxon>
    </lineage>
</organism>
<feature type="transmembrane region" description="Helical" evidence="8">
    <location>
        <begin position="34"/>
        <end position="54"/>
    </location>
</feature>
<dbReference type="AlphaFoldDB" id="A0A1X0YEB1"/>
<dbReference type="PRINTS" id="PR01434">
    <property type="entry name" value="NADHDHGNASE5"/>
</dbReference>
<feature type="transmembrane region" description="Helical" evidence="8">
    <location>
        <begin position="273"/>
        <end position="296"/>
    </location>
</feature>
<keyword evidence="4 8" id="KW-1133">Transmembrane helix</keyword>
<evidence type="ECO:0000256" key="4">
    <source>
        <dbReference type="ARBA" id="ARBA00022989"/>
    </source>
</evidence>
<evidence type="ECO:0000256" key="5">
    <source>
        <dbReference type="ARBA" id="ARBA00023002"/>
    </source>
</evidence>
<keyword evidence="5" id="KW-0560">Oxidoreductase</keyword>
<evidence type="ECO:0000259" key="9">
    <source>
        <dbReference type="Pfam" id="PF00361"/>
    </source>
</evidence>
<keyword evidence="3 7" id="KW-0812">Transmembrane</keyword>
<reference evidence="10 11" key="1">
    <citation type="submission" date="2017-03" db="EMBL/GenBank/DDBJ databases">
        <title>Genome sequence of Geothermobacter sp. EPR-M, Deep-Sea Iron Reducer.</title>
        <authorList>
            <person name="Tully B."/>
            <person name="Savalia P."/>
            <person name="Abuyen K."/>
            <person name="Baughan C."/>
            <person name="Romero E."/>
            <person name="Ronkowski C."/>
            <person name="Torres B."/>
            <person name="Tremblay J."/>
            <person name="Trujillo A."/>
            <person name="Tyler M."/>
            <person name="Perez-Rodriguez I."/>
            <person name="Amend J."/>
        </authorList>
    </citation>
    <scope>NUCLEOTIDE SEQUENCE [LARGE SCALE GENOMIC DNA]</scope>
    <source>
        <strain evidence="10 11">EPR-M</strain>
    </source>
</reference>
<dbReference type="STRING" id="1969733.B5V00_00145"/>
<protein>
    <submittedName>
        <fullName evidence="10">Hydrogenase 4 subunit B</fullName>
    </submittedName>
</protein>
<feature type="transmembrane region" description="Helical" evidence="8">
    <location>
        <begin position="79"/>
        <end position="100"/>
    </location>
</feature>
<dbReference type="InterPro" id="IPR052175">
    <property type="entry name" value="ComplexI-like_HydComp"/>
</dbReference>
<dbReference type="GO" id="GO:0016491">
    <property type="term" value="F:oxidoreductase activity"/>
    <property type="evidence" value="ECO:0007669"/>
    <property type="project" value="UniProtKB-KW"/>
</dbReference>
<evidence type="ECO:0000256" key="2">
    <source>
        <dbReference type="ARBA" id="ARBA00022475"/>
    </source>
</evidence>
<keyword evidence="6 8" id="KW-0472">Membrane</keyword>
<dbReference type="Pfam" id="PF00361">
    <property type="entry name" value="Proton_antipo_M"/>
    <property type="match status" value="1"/>
</dbReference>
<evidence type="ECO:0000256" key="3">
    <source>
        <dbReference type="ARBA" id="ARBA00022692"/>
    </source>
</evidence>
<feature type="transmembrane region" description="Helical" evidence="8">
    <location>
        <begin position="6"/>
        <end position="22"/>
    </location>
</feature>
<dbReference type="GO" id="GO:0005886">
    <property type="term" value="C:plasma membrane"/>
    <property type="evidence" value="ECO:0007669"/>
    <property type="project" value="UniProtKB-SubCell"/>
</dbReference>
<feature type="transmembrane region" description="Helical" evidence="8">
    <location>
        <begin position="303"/>
        <end position="326"/>
    </location>
</feature>
<dbReference type="PANTHER" id="PTHR42682:SF3">
    <property type="entry name" value="FORMATE HYDROGENLYASE SUBUNIT 3-RELATED"/>
    <property type="match status" value="1"/>
</dbReference>
<dbReference type="RefSeq" id="WP_085008276.1">
    <property type="nucleotide sequence ID" value="NZ_NAAD01000001.1"/>
</dbReference>
<evidence type="ECO:0000256" key="7">
    <source>
        <dbReference type="RuleBase" id="RU000320"/>
    </source>
</evidence>
<dbReference type="NCBIfam" id="NF005086">
    <property type="entry name" value="PRK06521.1"/>
    <property type="match status" value="1"/>
</dbReference>
<dbReference type="InterPro" id="IPR001750">
    <property type="entry name" value="ND/Mrp_TM"/>
</dbReference>
<feature type="transmembrane region" description="Helical" evidence="8">
    <location>
        <begin position="650"/>
        <end position="668"/>
    </location>
</feature>